<dbReference type="Pfam" id="PF23002">
    <property type="entry name" value="PIN-like_DDX60"/>
    <property type="match status" value="1"/>
</dbReference>
<dbReference type="FunCoup" id="A0A067PM35">
    <property type="interactions" value="324"/>
</dbReference>
<dbReference type="Proteomes" id="UP000027265">
    <property type="component" value="Unassembled WGS sequence"/>
</dbReference>
<dbReference type="PANTHER" id="PTHR44533">
    <property type="entry name" value="DEAD/H RNA HELICASE, PUTATIVE-RELATED"/>
    <property type="match status" value="1"/>
</dbReference>
<sequence length="1771" mass="199538">MDLDNFDHLLDRPDTPPPPVFRAREALDFLDARWYTGTNRRGRWMDLIGDYAGSELFIIDGDSLLEVILNDPLLSIAKENGQGFQILHAIYLLERMLDDFLTRSAVFEIVFWEANKHLILQTGQSDYVVSSRALARVLLQKHLQKLPIPVHYFEDLRDEEWIRFLTSRKPMFVMANDGGLGDTQTPLAAEISLNQRVFLLDLLSQGIAVALLEGAEFRNSKILSFVYEGRRDAGAREELPAMFWTSVAAVRQTLDLARAPHSVQLDEVPPERFPDSETCWVGVAHALLSWPQQSLFSAELMFLFITHCFLLQAIQVEERARPVEELHPDLDSMLLSDFIPKVLSVLRWGLTHSAPSVTIDLDGRVFTSLVRFVLDSRAPLRDVIGVDISSRAESLWNSVGGPPLDFVKMAVRFPCPRAPLPSRQEAAPLQLLPFDNPVFNDELEATTVDVDEMGELTATTDHLHFGQGTMFSDTNHWHAHKKTILPKYLGGEDPKPVDAKEKRWRLRVQQRFMRNLQWHAATLTGASGSQLQQISIIPGGSTSAAAKKARRDDAETSVAVKQKAAQSKAKQAAPKKKSKKDQLLDDIAQSKQKKENDGATVWWQSQLDAMSKMPTSEKITSLTALSRNKRSQEGWVGTQVKLLRLHLELTLWTEESSPEDVRDRFTISIMRMVKDLYEQTGQTTKSLAILDSVLLAMGFGDYCESLRQTAQRLDDSHALAFSFIKLFKSKGSVPRYEFMHITESPVVWQLRCFGEYMDRSMDSQPDPRVSFAPDAWQREVLDCIDNNHSLLVVAPTSAGKTFISYYAMETVLRESDEAILVYVAPTKALVTQIAAEVYARFSKNLNGRSFWAIHTRDYRIHDPQKCQILVTVPEVLATLLLSPALARVWTPRIKRIILDEIHTIGQQEGGAVWEQIILLAPCPIIGLSATIGHPEVFNSWLGSVQEAHGFKHRFIQHPHRYSHLRKYNYALQIPLLTTEFKGLELHRRTGRMRFLHPINMLSFGARVLPPDLSLESADTLSLFDALTAHRETISLMANIDDLDPSKFLPKGRLLRQKDILEYEGALKDVLSHLLISENAQDSTSTLHQVIHRLNDPIQSTVPEASLNTLPSTTEFRSNLIHLLSDLHISGDLPALLFSFDRSYCEVMARDVLKSLERAEESWRETSPEWKRKIQAWETWRLRSKERERLAERVKKQKKDADDPTVPDTDSSWESSFDPDDPSPQFSFASTSSTYTKKELDDDIYDLTRRGSVPDWVVRCLRRGIGIHHSGMNKHYRSTVESLFRLGFLRVVIATGTLALGINAPTKTSVFCGDSPFLTALMYRQCAGRAGRRGYDLLGKVVFYGIPMDRVQRLILSKLPSLGGNFPLTSTLCLRLFNFLEGSDHSPVAVSAIHSLLKLPQISFVSQSGHHQLLHHLRFSIDYLRRARLLDVNGKPMNLYGIAAHLYYTEPSNLALVALLRAGVLHKICNQSSTITAKKDFILLMSHLFGRRYLPRTYATEANITFLTHRLPSKIILPPLPKAARRVLLDHDQETLRVFNSYAVTFASQYASQFGPDQKLPLSGELVGQPTSTPSPFQEYLRNTGIRVVARSAFIANSGHTDTFSTVEELTRTVRKGLHLNEHAIPSMGKITSSAGEESQAFALNAYLLDFYTHGQVKTLEAANGIRKGDVWYLLQDFDLCLTTVRGVLEQLLTNASKEAASSAASVDESSERGDVDSGYGTFDPAEADDEGDGIAGEFKRPAGVTDQDWRVFEVVDGALREFNEKFKKMWA</sequence>
<evidence type="ECO:0000313" key="8">
    <source>
        <dbReference type="EMBL" id="KDQ52162.1"/>
    </source>
</evidence>
<evidence type="ECO:0000259" key="7">
    <source>
        <dbReference type="PROSITE" id="PS51194"/>
    </source>
</evidence>
<dbReference type="OrthoDB" id="2320933at2759"/>
<feature type="compositionally biased region" description="Basic and acidic residues" evidence="5">
    <location>
        <begin position="1192"/>
        <end position="1201"/>
    </location>
</feature>
<feature type="domain" description="Helicase C-terminal" evidence="7">
    <location>
        <begin position="1185"/>
        <end position="1379"/>
    </location>
</feature>
<dbReference type="STRING" id="933084.A0A067PM35"/>
<organism evidence="8 9">
    <name type="scientific">Jaapia argillacea MUCL 33604</name>
    <dbReference type="NCBI Taxonomy" id="933084"/>
    <lineage>
        <taxon>Eukaryota</taxon>
        <taxon>Fungi</taxon>
        <taxon>Dikarya</taxon>
        <taxon>Basidiomycota</taxon>
        <taxon>Agaricomycotina</taxon>
        <taxon>Agaricomycetes</taxon>
        <taxon>Agaricomycetidae</taxon>
        <taxon>Jaapiales</taxon>
        <taxon>Jaapiaceae</taxon>
        <taxon>Jaapia</taxon>
    </lineage>
</organism>
<dbReference type="Pfam" id="PF00270">
    <property type="entry name" value="DEAD"/>
    <property type="match status" value="1"/>
</dbReference>
<dbReference type="Pfam" id="PF26076">
    <property type="entry name" value="WHD_DDX60"/>
    <property type="match status" value="1"/>
</dbReference>
<dbReference type="SUPFAM" id="SSF52540">
    <property type="entry name" value="P-loop containing nucleoside triphosphate hydrolases"/>
    <property type="match status" value="1"/>
</dbReference>
<dbReference type="EMBL" id="KL197742">
    <property type="protein sequence ID" value="KDQ52162.1"/>
    <property type="molecule type" value="Genomic_DNA"/>
</dbReference>
<feature type="region of interest" description="Disordered" evidence="5">
    <location>
        <begin position="1699"/>
        <end position="1735"/>
    </location>
</feature>
<evidence type="ECO:0000256" key="5">
    <source>
        <dbReference type="SAM" id="MobiDB-lite"/>
    </source>
</evidence>
<evidence type="ECO:0000256" key="1">
    <source>
        <dbReference type="ARBA" id="ARBA00022741"/>
    </source>
</evidence>
<keyword evidence="9" id="KW-1185">Reference proteome</keyword>
<feature type="region of interest" description="Disordered" evidence="5">
    <location>
        <begin position="1192"/>
        <end position="1229"/>
    </location>
</feature>
<dbReference type="GO" id="GO:0005524">
    <property type="term" value="F:ATP binding"/>
    <property type="evidence" value="ECO:0007669"/>
    <property type="project" value="UniProtKB-KW"/>
</dbReference>
<feature type="region of interest" description="Disordered" evidence="5">
    <location>
        <begin position="563"/>
        <end position="582"/>
    </location>
</feature>
<evidence type="ECO:0000256" key="4">
    <source>
        <dbReference type="ARBA" id="ARBA00022840"/>
    </source>
</evidence>
<dbReference type="SMART" id="SM00490">
    <property type="entry name" value="HELICc"/>
    <property type="match status" value="1"/>
</dbReference>
<evidence type="ECO:0000256" key="3">
    <source>
        <dbReference type="ARBA" id="ARBA00022806"/>
    </source>
</evidence>
<keyword evidence="1" id="KW-0547">Nucleotide-binding</keyword>
<feature type="domain" description="Helicase ATP-binding" evidence="6">
    <location>
        <begin position="781"/>
        <end position="949"/>
    </location>
</feature>
<evidence type="ECO:0000259" key="6">
    <source>
        <dbReference type="PROSITE" id="PS51192"/>
    </source>
</evidence>
<name>A0A067PM35_9AGAM</name>
<feature type="compositionally biased region" description="Low complexity" evidence="5">
    <location>
        <begin position="563"/>
        <end position="572"/>
    </location>
</feature>
<dbReference type="InterPro" id="IPR014001">
    <property type="entry name" value="Helicase_ATP-bd"/>
</dbReference>
<dbReference type="InterPro" id="IPR001650">
    <property type="entry name" value="Helicase_C-like"/>
</dbReference>
<reference evidence="9" key="1">
    <citation type="journal article" date="2014" name="Proc. Natl. Acad. Sci. U.S.A.">
        <title>Extensive sampling of basidiomycete genomes demonstrates inadequacy of the white-rot/brown-rot paradigm for wood decay fungi.</title>
        <authorList>
            <person name="Riley R."/>
            <person name="Salamov A.A."/>
            <person name="Brown D.W."/>
            <person name="Nagy L.G."/>
            <person name="Floudas D."/>
            <person name="Held B.W."/>
            <person name="Levasseur A."/>
            <person name="Lombard V."/>
            <person name="Morin E."/>
            <person name="Otillar R."/>
            <person name="Lindquist E.A."/>
            <person name="Sun H."/>
            <person name="LaButti K.M."/>
            <person name="Schmutz J."/>
            <person name="Jabbour D."/>
            <person name="Luo H."/>
            <person name="Baker S.E."/>
            <person name="Pisabarro A.G."/>
            <person name="Walton J.D."/>
            <person name="Blanchette R.A."/>
            <person name="Henrissat B."/>
            <person name="Martin F."/>
            <person name="Cullen D."/>
            <person name="Hibbett D.S."/>
            <person name="Grigoriev I.V."/>
        </authorList>
    </citation>
    <scope>NUCLEOTIDE SEQUENCE [LARGE SCALE GENOMIC DNA]</scope>
    <source>
        <strain evidence="9">MUCL 33604</strain>
    </source>
</reference>
<proteinExistence type="predicted"/>
<dbReference type="InParanoid" id="A0A067PM35"/>
<keyword evidence="3" id="KW-0347">Helicase</keyword>
<dbReference type="InterPro" id="IPR055124">
    <property type="entry name" value="PIN-like_DDX60"/>
</dbReference>
<gene>
    <name evidence="8" type="ORF">JAAARDRAFT_73245</name>
</gene>
<dbReference type="GO" id="GO:0004386">
    <property type="term" value="F:helicase activity"/>
    <property type="evidence" value="ECO:0007669"/>
    <property type="project" value="UniProtKB-KW"/>
</dbReference>
<evidence type="ECO:0008006" key="10">
    <source>
        <dbReference type="Google" id="ProtNLM"/>
    </source>
</evidence>
<protein>
    <recommendedName>
        <fullName evidence="10">P-loop containing nucleoside triphosphate hydrolase protein</fullName>
    </recommendedName>
</protein>
<dbReference type="GO" id="GO:0016787">
    <property type="term" value="F:hydrolase activity"/>
    <property type="evidence" value="ECO:0007669"/>
    <property type="project" value="UniProtKB-KW"/>
</dbReference>
<dbReference type="InterPro" id="IPR052431">
    <property type="entry name" value="SKI2_subfamily_helicases"/>
</dbReference>
<dbReference type="GO" id="GO:0005737">
    <property type="term" value="C:cytoplasm"/>
    <property type="evidence" value="ECO:0007669"/>
    <property type="project" value="TreeGrafter"/>
</dbReference>
<evidence type="ECO:0000313" key="9">
    <source>
        <dbReference type="Proteomes" id="UP000027265"/>
    </source>
</evidence>
<dbReference type="Pfam" id="PF00271">
    <property type="entry name" value="Helicase_C"/>
    <property type="match status" value="1"/>
</dbReference>
<dbReference type="Gene3D" id="3.40.50.300">
    <property type="entry name" value="P-loop containing nucleotide triphosphate hydrolases"/>
    <property type="match status" value="2"/>
</dbReference>
<keyword evidence="4" id="KW-0067">ATP-binding</keyword>
<evidence type="ECO:0000256" key="2">
    <source>
        <dbReference type="ARBA" id="ARBA00022801"/>
    </source>
</evidence>
<dbReference type="FunFam" id="3.40.50.300:FF:001039">
    <property type="entry name" value="ATP-dependent RNA helicase DDX60"/>
    <property type="match status" value="1"/>
</dbReference>
<dbReference type="PROSITE" id="PS51192">
    <property type="entry name" value="HELICASE_ATP_BIND_1"/>
    <property type="match status" value="1"/>
</dbReference>
<dbReference type="PROSITE" id="PS51194">
    <property type="entry name" value="HELICASE_CTER"/>
    <property type="match status" value="1"/>
</dbReference>
<dbReference type="InterPro" id="IPR011545">
    <property type="entry name" value="DEAD/DEAH_box_helicase_dom"/>
</dbReference>
<dbReference type="InterPro" id="IPR027417">
    <property type="entry name" value="P-loop_NTPase"/>
</dbReference>
<dbReference type="PANTHER" id="PTHR44533:SF4">
    <property type="entry name" value="DEAD_H RNA HELICASE, PUTATIVE-RELATED"/>
    <property type="match status" value="1"/>
</dbReference>
<accession>A0A067PM35</accession>
<dbReference type="GO" id="GO:0003676">
    <property type="term" value="F:nucleic acid binding"/>
    <property type="evidence" value="ECO:0007669"/>
    <property type="project" value="InterPro"/>
</dbReference>
<dbReference type="InterPro" id="IPR059032">
    <property type="entry name" value="WHD_DDX60"/>
</dbReference>
<dbReference type="SMART" id="SM00487">
    <property type="entry name" value="DEXDc"/>
    <property type="match status" value="1"/>
</dbReference>
<dbReference type="HOGENOM" id="CLU_002305_2_0_1"/>
<keyword evidence="2" id="KW-0378">Hydrolase</keyword>
<dbReference type="CDD" id="cd18025">
    <property type="entry name" value="DEXHc_DDX60"/>
    <property type="match status" value="1"/>
</dbReference>